<feature type="region of interest" description="Disordered" evidence="1">
    <location>
        <begin position="27"/>
        <end position="47"/>
    </location>
</feature>
<protein>
    <submittedName>
        <fullName evidence="2">Uncharacterized protein</fullName>
    </submittedName>
</protein>
<evidence type="ECO:0000256" key="1">
    <source>
        <dbReference type="SAM" id="MobiDB-lite"/>
    </source>
</evidence>
<proteinExistence type="predicted"/>
<feature type="compositionally biased region" description="Low complexity" evidence="1">
    <location>
        <begin position="156"/>
        <end position="169"/>
    </location>
</feature>
<dbReference type="Proteomes" id="UP000693942">
    <property type="component" value="Unassembled WGS sequence"/>
</dbReference>
<evidence type="ECO:0000313" key="3">
    <source>
        <dbReference type="Proteomes" id="UP000693942"/>
    </source>
</evidence>
<feature type="compositionally biased region" description="Polar residues" evidence="1">
    <location>
        <begin position="33"/>
        <end position="45"/>
    </location>
</feature>
<organism evidence="2 3">
    <name type="scientific">Fusarium oxysporum f. sp. raphani</name>
    <dbReference type="NCBI Taxonomy" id="96318"/>
    <lineage>
        <taxon>Eukaryota</taxon>
        <taxon>Fungi</taxon>
        <taxon>Dikarya</taxon>
        <taxon>Ascomycota</taxon>
        <taxon>Pezizomycotina</taxon>
        <taxon>Sordariomycetes</taxon>
        <taxon>Hypocreomycetidae</taxon>
        <taxon>Hypocreales</taxon>
        <taxon>Nectriaceae</taxon>
        <taxon>Fusarium</taxon>
        <taxon>Fusarium oxysporum species complex</taxon>
    </lineage>
</organism>
<sequence length="361" mass="39069">MSDLQVKEDTLIMARNSVNQTFDTEDISPATDHFSSSTGDLSSPNGMGRREAITTRAQAIECSSECHPGITKGTFQQLNHEISDEVNGAEVDIEQRQQPLEKAGHIVNGPNCMRHANEALAGMLNQRNNRLSWVDHRRCKSGKKPCGDATQGGQSGAQPAGSSAPRSLAPAPPSAPAQSGGIKARARSTGSTITSTGKQRRQPATSNQGLSPSTITPSGSIVYADFVSTGNPPRPRAQQTPQADVSPNNRSLEEQYHLFFQKPSRAAVLEIHQSSKTRLRISAVPIQDVTDQHDQPCQFQEVSFDSLSVEQALEEGEIIWLIQITLSPQKTRELVKRLEGMDGLPTIIQSCSFTAFAPSFS</sequence>
<dbReference type="AlphaFoldDB" id="A0A8J5U1Q4"/>
<name>A0A8J5U1Q4_FUSOX</name>
<dbReference type="EMBL" id="JAELUR010000011">
    <property type="protein sequence ID" value="KAG7425300.1"/>
    <property type="molecule type" value="Genomic_DNA"/>
</dbReference>
<reference evidence="2" key="1">
    <citation type="submission" date="2021-04" db="EMBL/GenBank/DDBJ databases">
        <title>First draft genome resource for Brassicaceae pathogens Fusarium oxysporum f. sp. raphani and Fusarium oxysporum f. sp. rapae.</title>
        <authorList>
            <person name="Asai S."/>
        </authorList>
    </citation>
    <scope>NUCLEOTIDE SEQUENCE</scope>
    <source>
        <strain evidence="2">Tf1262</strain>
    </source>
</reference>
<comment type="caution">
    <text evidence="2">The sequence shown here is derived from an EMBL/GenBank/DDBJ whole genome shotgun (WGS) entry which is preliminary data.</text>
</comment>
<evidence type="ECO:0000313" key="2">
    <source>
        <dbReference type="EMBL" id="KAG7425300.1"/>
    </source>
</evidence>
<gene>
    <name evidence="2" type="ORF">Forpi1262_v013279</name>
</gene>
<accession>A0A8J5U1Q4</accession>
<feature type="region of interest" description="Disordered" evidence="1">
    <location>
        <begin position="139"/>
        <end position="248"/>
    </location>
</feature>
<feature type="compositionally biased region" description="Polar residues" evidence="1">
    <location>
        <begin position="188"/>
        <end position="219"/>
    </location>
</feature>